<dbReference type="RefSeq" id="WP_139181690.1">
    <property type="nucleotide sequence ID" value="NZ_MIPT01000001.1"/>
</dbReference>
<reference evidence="1 2" key="1">
    <citation type="submission" date="2016-09" db="EMBL/GenBank/DDBJ databases">
        <title>Metabolic pathway, cell adaptation mechanisms and a novel monoxygenase revealed through proteogenomic-transcription analysis of a Sphingomonas haloaromaticamans strain degrading the fungicide ortho-phenylphenol.</title>
        <authorList>
            <person name="Perruchon C."/>
            <person name="Papadopoulou E.S."/>
            <person name="Rousidou C."/>
            <person name="Vasileiadis S."/>
            <person name="Tanou G."/>
            <person name="Amoutzias G."/>
            <person name="Molassiotis A."/>
            <person name="Karpouzas D.G."/>
        </authorList>
    </citation>
    <scope>NUCLEOTIDE SEQUENCE [LARGE SCALE GENOMIC DNA]</scope>
    <source>
        <strain evidence="1 2">P3</strain>
    </source>
</reference>
<organism evidence="1 2">
    <name type="scientific">Edaphosphingomonas haloaromaticamans</name>
    <dbReference type="NCBI Taxonomy" id="653954"/>
    <lineage>
        <taxon>Bacteria</taxon>
        <taxon>Pseudomonadati</taxon>
        <taxon>Pseudomonadota</taxon>
        <taxon>Alphaproteobacteria</taxon>
        <taxon>Sphingomonadales</taxon>
        <taxon>Rhizorhabdaceae</taxon>
        <taxon>Edaphosphingomonas</taxon>
    </lineage>
</organism>
<protein>
    <submittedName>
        <fullName evidence="1">Uncharacterized protein</fullName>
    </submittedName>
</protein>
<accession>A0A1S1HEL7</accession>
<dbReference type="OrthoDB" id="7508265at2"/>
<dbReference type="Proteomes" id="UP000179467">
    <property type="component" value="Unassembled WGS sequence"/>
</dbReference>
<sequence length="125" mass="13843">MQLPSVASQPNAHGVYPDEAAEFFILPYERKGWLGMPIARIRLLHLPEGWLQSAEAMTPSGSGFGYGLCERHSGGFHDGREVALEIAVHRVERFAQRHDDAVGRKILAWARSLSGHAITDRRIAA</sequence>
<evidence type="ECO:0000313" key="1">
    <source>
        <dbReference type="EMBL" id="OHT19946.1"/>
    </source>
</evidence>
<dbReference type="EMBL" id="MIPT01000001">
    <property type="protein sequence ID" value="OHT19946.1"/>
    <property type="molecule type" value="Genomic_DNA"/>
</dbReference>
<gene>
    <name evidence="1" type="ORF">BHE75_01939</name>
</gene>
<dbReference type="AlphaFoldDB" id="A0A1S1HEL7"/>
<evidence type="ECO:0000313" key="2">
    <source>
        <dbReference type="Proteomes" id="UP000179467"/>
    </source>
</evidence>
<keyword evidence="2" id="KW-1185">Reference proteome</keyword>
<comment type="caution">
    <text evidence="1">The sequence shown here is derived from an EMBL/GenBank/DDBJ whole genome shotgun (WGS) entry which is preliminary data.</text>
</comment>
<proteinExistence type="predicted"/>
<name>A0A1S1HEL7_9SPHN</name>